<dbReference type="Proteomes" id="UP000653305">
    <property type="component" value="Unassembled WGS sequence"/>
</dbReference>
<reference evidence="2" key="1">
    <citation type="submission" date="2020-07" db="EMBL/GenBank/DDBJ databases">
        <title>Ethylene signaling mediates host invasion by parasitic plants.</title>
        <authorList>
            <person name="Yoshida S."/>
        </authorList>
    </citation>
    <scope>NUCLEOTIDE SEQUENCE</scope>
    <source>
        <strain evidence="2">Okayama</strain>
    </source>
</reference>
<dbReference type="PANTHER" id="PTHR48059:SF30">
    <property type="entry name" value="OS06G0587000 PROTEIN"/>
    <property type="match status" value="1"/>
</dbReference>
<dbReference type="Gene3D" id="3.80.10.10">
    <property type="entry name" value="Ribonuclease Inhibitor"/>
    <property type="match status" value="1"/>
</dbReference>
<dbReference type="InterPro" id="IPR051848">
    <property type="entry name" value="PGIP"/>
</dbReference>
<dbReference type="OrthoDB" id="676979at2759"/>
<accession>A0A830D4B2</accession>
<organism evidence="2 3">
    <name type="scientific">Phtheirospermum japonicum</name>
    <dbReference type="NCBI Taxonomy" id="374723"/>
    <lineage>
        <taxon>Eukaryota</taxon>
        <taxon>Viridiplantae</taxon>
        <taxon>Streptophyta</taxon>
        <taxon>Embryophyta</taxon>
        <taxon>Tracheophyta</taxon>
        <taxon>Spermatophyta</taxon>
        <taxon>Magnoliopsida</taxon>
        <taxon>eudicotyledons</taxon>
        <taxon>Gunneridae</taxon>
        <taxon>Pentapetalae</taxon>
        <taxon>asterids</taxon>
        <taxon>lamiids</taxon>
        <taxon>Lamiales</taxon>
        <taxon>Orobanchaceae</taxon>
        <taxon>Orobanchaceae incertae sedis</taxon>
        <taxon>Phtheirospermum</taxon>
    </lineage>
</organism>
<keyword evidence="2" id="KW-0418">Kinase</keyword>
<evidence type="ECO:0000313" key="2">
    <source>
        <dbReference type="EMBL" id="GFQ03084.1"/>
    </source>
</evidence>
<dbReference type="InterPro" id="IPR032675">
    <property type="entry name" value="LRR_dom_sf"/>
</dbReference>
<comment type="subcellular location">
    <subcellularLocation>
        <location evidence="1">Cell envelope</location>
    </subcellularLocation>
</comment>
<name>A0A830D4B2_9LAMI</name>
<sequence>MKCCEVELVEPMLKCSSEEYHSHHTLKVDSGLPYHLSSRGSIPAVVLNRFSIVYVGELARSSSSASKIVVSSRSSTPVTSLTSKIPLHLESIVKLTKMGILWSSLLSCTEIMSPHFLGVLMVTCPVVSSCDLRLSARYFSPPMAACRAGRYFGELIATCPIVSEFANLTHLRVLDLSSNNLNGTLPEWYVNQQNLTSMCVSQLNDNLLSGQVPTSWDTIIQNIQLVNLTSNPYLTGKCTEQPC</sequence>
<dbReference type="SUPFAM" id="SSF52058">
    <property type="entry name" value="L domain-like"/>
    <property type="match status" value="1"/>
</dbReference>
<keyword evidence="3" id="KW-1185">Reference proteome</keyword>
<dbReference type="GO" id="GO:0016301">
    <property type="term" value="F:kinase activity"/>
    <property type="evidence" value="ECO:0007669"/>
    <property type="project" value="UniProtKB-KW"/>
</dbReference>
<evidence type="ECO:0000313" key="3">
    <source>
        <dbReference type="Proteomes" id="UP000653305"/>
    </source>
</evidence>
<evidence type="ECO:0000256" key="1">
    <source>
        <dbReference type="ARBA" id="ARBA00004196"/>
    </source>
</evidence>
<gene>
    <name evidence="2" type="ORF">PHJA_002452200</name>
</gene>
<keyword evidence="2" id="KW-0675">Receptor</keyword>
<dbReference type="EMBL" id="BMAC01000799">
    <property type="protein sequence ID" value="GFQ03084.1"/>
    <property type="molecule type" value="Genomic_DNA"/>
</dbReference>
<proteinExistence type="predicted"/>
<dbReference type="PANTHER" id="PTHR48059">
    <property type="entry name" value="POLYGALACTURONASE INHIBITOR 1"/>
    <property type="match status" value="1"/>
</dbReference>
<comment type="caution">
    <text evidence="2">The sequence shown here is derived from an EMBL/GenBank/DDBJ whole genome shotgun (WGS) entry which is preliminary data.</text>
</comment>
<dbReference type="AlphaFoldDB" id="A0A830D4B2"/>
<protein>
    <submittedName>
        <fullName evidence="2">Receptor protein kinase-like protein at4g34220</fullName>
    </submittedName>
</protein>
<keyword evidence="2" id="KW-0808">Transferase</keyword>